<gene>
    <name evidence="5" type="ORF">H7F51_14050</name>
</gene>
<dbReference type="Proteomes" id="UP000566813">
    <property type="component" value="Unassembled WGS sequence"/>
</dbReference>
<evidence type="ECO:0000313" key="6">
    <source>
        <dbReference type="Proteomes" id="UP000566813"/>
    </source>
</evidence>
<keyword evidence="2 3" id="KW-0456">Lyase</keyword>
<keyword evidence="6" id="KW-1185">Reference proteome</keyword>
<comment type="similarity">
    <text evidence="1 3">Belongs to the DapA family.</text>
</comment>
<dbReference type="Pfam" id="PF00701">
    <property type="entry name" value="DHDPS"/>
    <property type="match status" value="1"/>
</dbReference>
<dbReference type="AlphaFoldDB" id="A0A7X1KMI0"/>
<dbReference type="SUPFAM" id="SSF51569">
    <property type="entry name" value="Aldolase"/>
    <property type="match status" value="1"/>
</dbReference>
<dbReference type="EMBL" id="JACLAW010000011">
    <property type="protein sequence ID" value="MBC2666642.1"/>
    <property type="molecule type" value="Genomic_DNA"/>
</dbReference>
<organism evidence="5 6">
    <name type="scientific">Novosphingobium flavum</name>
    <dbReference type="NCBI Taxonomy" id="1778672"/>
    <lineage>
        <taxon>Bacteria</taxon>
        <taxon>Pseudomonadati</taxon>
        <taxon>Pseudomonadota</taxon>
        <taxon>Alphaproteobacteria</taxon>
        <taxon>Sphingomonadales</taxon>
        <taxon>Sphingomonadaceae</taxon>
        <taxon>Novosphingobium</taxon>
    </lineage>
</organism>
<dbReference type="InterPro" id="IPR013785">
    <property type="entry name" value="Aldolase_TIM"/>
</dbReference>
<name>A0A7X1KMI0_9SPHN</name>
<dbReference type="SMART" id="SM01130">
    <property type="entry name" value="DHDPS"/>
    <property type="match status" value="1"/>
</dbReference>
<accession>A0A7X1KMI0</accession>
<dbReference type="GO" id="GO:0008840">
    <property type="term" value="F:4-hydroxy-tetrahydrodipicolinate synthase activity"/>
    <property type="evidence" value="ECO:0007669"/>
    <property type="project" value="TreeGrafter"/>
</dbReference>
<feature type="active site" description="Proton donor/acceptor" evidence="4">
    <location>
        <position position="136"/>
    </location>
</feature>
<evidence type="ECO:0000256" key="3">
    <source>
        <dbReference type="PIRNR" id="PIRNR001365"/>
    </source>
</evidence>
<dbReference type="RefSeq" id="WP_185664946.1">
    <property type="nucleotide sequence ID" value="NZ_JACLAW010000011.1"/>
</dbReference>
<dbReference type="InterPro" id="IPR002220">
    <property type="entry name" value="DapA-like"/>
</dbReference>
<comment type="caution">
    <text evidence="5">The sequence shown here is derived from an EMBL/GenBank/DDBJ whole genome shotgun (WGS) entry which is preliminary data.</text>
</comment>
<evidence type="ECO:0000256" key="4">
    <source>
        <dbReference type="PIRSR" id="PIRSR001365-1"/>
    </source>
</evidence>
<dbReference type="PIRSF" id="PIRSF001365">
    <property type="entry name" value="DHDPS"/>
    <property type="match status" value="1"/>
</dbReference>
<proteinExistence type="inferred from homology"/>
<evidence type="ECO:0000256" key="1">
    <source>
        <dbReference type="ARBA" id="ARBA00007592"/>
    </source>
</evidence>
<evidence type="ECO:0000313" key="5">
    <source>
        <dbReference type="EMBL" id="MBC2666642.1"/>
    </source>
</evidence>
<feature type="active site" description="Schiff-base intermediate with substrate" evidence="4">
    <location>
        <position position="163"/>
    </location>
</feature>
<protein>
    <submittedName>
        <fullName evidence="5">Dihydrodipicolinate synthase family protein</fullName>
    </submittedName>
</protein>
<reference evidence="5 6" key="1">
    <citation type="submission" date="2020-08" db="EMBL/GenBank/DDBJ databases">
        <title>The genome sequence of type strain Novosphingobium flavum NBRC 111647.</title>
        <authorList>
            <person name="Liu Y."/>
        </authorList>
    </citation>
    <scope>NUCLEOTIDE SEQUENCE [LARGE SCALE GENOMIC DNA]</scope>
    <source>
        <strain evidence="5 6">NBRC 111647</strain>
    </source>
</reference>
<evidence type="ECO:0000256" key="2">
    <source>
        <dbReference type="ARBA" id="ARBA00023239"/>
    </source>
</evidence>
<dbReference type="CDD" id="cd00408">
    <property type="entry name" value="DHDPS-like"/>
    <property type="match status" value="1"/>
</dbReference>
<sequence length="308" mass="33482">MLLPEGLNPGAYTPFDRNGRLNQKQLAEELRLVTRGVGGLHGPSTHAEYVSLTLSDWKAWAETVIDVAQGAGVKAWPFLGSESFEKTLEQATHAMKLGADGIFVMAPYFNKYSQESAFEYYRDIASTFSDTPIVIYPSHMTGNHFSPATIARIAALPNIVGIKMAPDNEFADTAKIVLSAETNPSFNPVAGGLLQLYPLMKGVDIKASCSALSNFAHDWSLNLWTAYLAKDWPTVRKWHLKLARIAAVLSSGPGGGAQAGHKAAIRLLGRDVGEMRRPGLPATDEHVARIRKVFEEEGLFESQAANTA</sequence>
<dbReference type="Gene3D" id="3.20.20.70">
    <property type="entry name" value="Aldolase class I"/>
    <property type="match status" value="1"/>
</dbReference>
<dbReference type="PANTHER" id="PTHR12128:SF66">
    <property type="entry name" value="4-HYDROXY-2-OXOGLUTARATE ALDOLASE, MITOCHONDRIAL"/>
    <property type="match status" value="1"/>
</dbReference>
<dbReference type="PANTHER" id="PTHR12128">
    <property type="entry name" value="DIHYDRODIPICOLINATE SYNTHASE"/>
    <property type="match status" value="1"/>
</dbReference>